<keyword evidence="2" id="KW-0159">Chromosome partition</keyword>
<organism evidence="4 5">
    <name type="scientific">Planctomicrobium piriforme</name>
    <dbReference type="NCBI Taxonomy" id="1576369"/>
    <lineage>
        <taxon>Bacteria</taxon>
        <taxon>Pseudomonadati</taxon>
        <taxon>Planctomycetota</taxon>
        <taxon>Planctomycetia</taxon>
        <taxon>Planctomycetales</taxon>
        <taxon>Planctomycetaceae</taxon>
        <taxon>Planctomicrobium</taxon>
    </lineage>
</organism>
<protein>
    <recommendedName>
        <fullName evidence="1 2">Segregation and condensation protein A</fullName>
    </recommendedName>
</protein>
<evidence type="ECO:0000256" key="1">
    <source>
        <dbReference type="ARBA" id="ARBA00044777"/>
    </source>
</evidence>
<dbReference type="PANTHER" id="PTHR33969">
    <property type="entry name" value="SEGREGATION AND CONDENSATION PROTEIN A"/>
    <property type="match status" value="1"/>
</dbReference>
<dbReference type="Gene3D" id="6.10.250.2410">
    <property type="match status" value="1"/>
</dbReference>
<dbReference type="GO" id="GO:0006260">
    <property type="term" value="P:DNA replication"/>
    <property type="evidence" value="ECO:0007669"/>
    <property type="project" value="UniProtKB-UniRule"/>
</dbReference>
<comment type="similarity">
    <text evidence="2">Belongs to the ScpA family.</text>
</comment>
<feature type="coiled-coil region" evidence="3">
    <location>
        <begin position="125"/>
        <end position="152"/>
    </location>
</feature>
<keyword evidence="5" id="KW-1185">Reference proteome</keyword>
<evidence type="ECO:0000313" key="4">
    <source>
        <dbReference type="EMBL" id="SFH58060.1"/>
    </source>
</evidence>
<comment type="function">
    <text evidence="2">Participates in chromosomal partition during cell division. May act via the formation of a condensin-like complex containing Smc and ScpB that pull DNA away from mid-cell into both cell halves.</text>
</comment>
<keyword evidence="2" id="KW-0963">Cytoplasm</keyword>
<keyword evidence="2" id="KW-0132">Cell division</keyword>
<proteinExistence type="inferred from homology"/>
<dbReference type="GO" id="GO:0005737">
    <property type="term" value="C:cytoplasm"/>
    <property type="evidence" value="ECO:0007669"/>
    <property type="project" value="UniProtKB-SubCell"/>
</dbReference>
<gene>
    <name evidence="2" type="primary">scpA</name>
    <name evidence="4" type="ORF">SAMN05421753_101275</name>
</gene>
<keyword evidence="2" id="KW-0131">Cell cycle</keyword>
<dbReference type="EMBL" id="FOQD01000001">
    <property type="protein sequence ID" value="SFH58060.1"/>
    <property type="molecule type" value="Genomic_DNA"/>
</dbReference>
<dbReference type="PANTHER" id="PTHR33969:SF2">
    <property type="entry name" value="SEGREGATION AND CONDENSATION PROTEIN A"/>
    <property type="match status" value="1"/>
</dbReference>
<dbReference type="Pfam" id="PF02616">
    <property type="entry name" value="SMC_ScpA"/>
    <property type="match status" value="1"/>
</dbReference>
<reference evidence="5" key="1">
    <citation type="submission" date="2016-10" db="EMBL/GenBank/DDBJ databases">
        <authorList>
            <person name="Varghese N."/>
            <person name="Submissions S."/>
        </authorList>
    </citation>
    <scope>NUCLEOTIDE SEQUENCE [LARGE SCALE GENOMIC DNA]</scope>
    <source>
        <strain evidence="5">DSM 26348</strain>
    </source>
</reference>
<name>A0A1I3B775_9PLAN</name>
<accession>A0A1I3B775</accession>
<evidence type="ECO:0000256" key="2">
    <source>
        <dbReference type="HAMAP-Rule" id="MF_01805"/>
    </source>
</evidence>
<dbReference type="AlphaFoldDB" id="A0A1I3B775"/>
<dbReference type="Proteomes" id="UP000199518">
    <property type="component" value="Unassembled WGS sequence"/>
</dbReference>
<keyword evidence="3" id="KW-0175">Coiled coil</keyword>
<evidence type="ECO:0000313" key="5">
    <source>
        <dbReference type="Proteomes" id="UP000199518"/>
    </source>
</evidence>
<dbReference type="RefSeq" id="WP_245764482.1">
    <property type="nucleotide sequence ID" value="NZ_FOQD01000001.1"/>
</dbReference>
<dbReference type="STRING" id="1576369.SAMN05421753_101275"/>
<dbReference type="InterPro" id="IPR003768">
    <property type="entry name" value="ScpA"/>
</dbReference>
<evidence type="ECO:0000256" key="3">
    <source>
        <dbReference type="SAM" id="Coils"/>
    </source>
</evidence>
<comment type="subunit">
    <text evidence="2">Component of a cohesin-like complex composed of ScpA, ScpB and the Smc homodimer, in which ScpA and ScpB bind to the head domain of Smc. The presence of the three proteins is required for the association of the complex with DNA.</text>
</comment>
<dbReference type="GO" id="GO:0007059">
    <property type="term" value="P:chromosome segregation"/>
    <property type="evidence" value="ECO:0007669"/>
    <property type="project" value="UniProtKB-UniRule"/>
</dbReference>
<dbReference type="HAMAP" id="MF_01805">
    <property type="entry name" value="ScpA"/>
    <property type="match status" value="1"/>
</dbReference>
<sequence length="279" mass="31809">MPADGSFFARIPEGTRRPMSSPWYRVELELFTGPLDLLLYLVRRDEVDIVDLPIAKITRQFQEFLEVLQVLDLDLIGDFVVMASTLVEIKSRSVLPSENEEEEQPLAETANGDPRSDLIRQLLEYKQFKDAATALDERAQQWQERYPRLTDERPSAGKDHSADRIKEVELWDLVSALGRILKRKEVEENATIRYDETPIQTYVEQIGARIRAAGTVPFSTLFDTETIRSKIVGMFLAVLELIRHHGYRCEQPADFGEIMLLPPVAPPEELPASIEAVSE</sequence>
<dbReference type="GO" id="GO:0051301">
    <property type="term" value="P:cell division"/>
    <property type="evidence" value="ECO:0007669"/>
    <property type="project" value="UniProtKB-KW"/>
</dbReference>
<comment type="subcellular location">
    <subcellularLocation>
        <location evidence="2">Cytoplasm</location>
    </subcellularLocation>
    <text evidence="2">Associated with two foci at the outer edges of the nucleoid region in young cells, and at four foci within both cell halves in older cells.</text>
</comment>